<evidence type="ECO:0000313" key="4">
    <source>
        <dbReference type="EMBL" id="KUJ19746.1"/>
    </source>
</evidence>
<feature type="compositionally biased region" description="Acidic residues" evidence="3">
    <location>
        <begin position="15"/>
        <end position="24"/>
    </location>
</feature>
<keyword evidence="2" id="KW-0040">ANK repeat</keyword>
<feature type="region of interest" description="Disordered" evidence="3">
    <location>
        <begin position="1"/>
        <end position="24"/>
    </location>
</feature>
<gene>
    <name evidence="4" type="ORF">LY89DRAFT_459576</name>
</gene>
<dbReference type="PANTHER" id="PTHR24198">
    <property type="entry name" value="ANKYRIN REPEAT AND PROTEIN KINASE DOMAIN-CONTAINING PROTEIN"/>
    <property type="match status" value="1"/>
</dbReference>
<dbReference type="RefSeq" id="XP_018074101.1">
    <property type="nucleotide sequence ID" value="XM_018207674.1"/>
</dbReference>
<dbReference type="SUPFAM" id="SSF48403">
    <property type="entry name" value="Ankyrin repeat"/>
    <property type="match status" value="1"/>
</dbReference>
<dbReference type="OrthoDB" id="2980193at2759"/>
<protein>
    <submittedName>
        <fullName evidence="4">Ankyrin</fullName>
    </submittedName>
</protein>
<evidence type="ECO:0000256" key="2">
    <source>
        <dbReference type="ARBA" id="ARBA00023043"/>
    </source>
</evidence>
<feature type="region of interest" description="Disordered" evidence="3">
    <location>
        <begin position="436"/>
        <end position="455"/>
    </location>
</feature>
<dbReference type="SMART" id="SM00248">
    <property type="entry name" value="ANK"/>
    <property type="match status" value="7"/>
</dbReference>
<sequence>MASPASTCTLAAESIDGDAPTDIDEEAEHDDFNQADDDTARFLNSIEESTTDDELVLADIYTHPGDQETLSPLMLAAVNPDPRILKATLQEGSLFYTAKSPADIERRQRLRIPLSPRPTSEFWPICFRSSQSEIGITTPLQEAIRAGLPENVDILLDAEANPNGPPTWVMENYSAFFLRFRPIVPSFPDLCGDVASRKALLERMDLPQLSTLTWEEVEDRFWDGMAPFWCEQDFVPADFYPHGEAIPAIVEAARCGSIEILDELLDAGADTSFWMTPQFFVPAYPTPSSLSVSSPIHAALQARDLDMLDHLLALGFEPNTMPLSNPTRCVTPLMAVITQHEEFDYVVWETLARRPNINFELRTPVYGVHLLHFAVATLNLNMLEHIIDYTPLKNAGVTALGHTLLHIACMPENAMEVQRHSQVVHYSIHETRDLHARNDPHAHRPPKGRHHEYKKTDPQAQMDVVRFLWERGIVDVQKTDVHGNTALHYLCGFRDPNQALLNWWLEQPGVRTVFATKRNMYNSTPQDLLRESELAQEAELSGWKPWWERMRKEERVAQKQAIWRGLLGDEAKREL</sequence>
<dbReference type="PANTHER" id="PTHR24198:SF165">
    <property type="entry name" value="ANKYRIN REPEAT-CONTAINING PROTEIN-RELATED"/>
    <property type="match status" value="1"/>
</dbReference>
<dbReference type="InParanoid" id="A0A194XHY4"/>
<dbReference type="AlphaFoldDB" id="A0A194XHY4"/>
<reference evidence="4 5" key="1">
    <citation type="submission" date="2015-10" db="EMBL/GenBank/DDBJ databases">
        <title>Full genome of DAOMC 229536 Phialocephala scopiformis, a fungal endophyte of spruce producing the potent anti-insectan compound rugulosin.</title>
        <authorList>
            <consortium name="DOE Joint Genome Institute"/>
            <person name="Walker A.K."/>
            <person name="Frasz S.L."/>
            <person name="Seifert K.A."/>
            <person name="Miller J.D."/>
            <person name="Mondo S.J."/>
            <person name="Labutti K."/>
            <person name="Lipzen A."/>
            <person name="Dockter R."/>
            <person name="Kennedy M."/>
            <person name="Grigoriev I.V."/>
            <person name="Spatafora J.W."/>
        </authorList>
    </citation>
    <scope>NUCLEOTIDE SEQUENCE [LARGE SCALE GENOMIC DNA]</scope>
    <source>
        <strain evidence="4 5">CBS 120377</strain>
    </source>
</reference>
<feature type="compositionally biased region" description="Basic residues" evidence="3">
    <location>
        <begin position="443"/>
        <end position="453"/>
    </location>
</feature>
<accession>A0A194XHY4</accession>
<evidence type="ECO:0000313" key="5">
    <source>
        <dbReference type="Proteomes" id="UP000070700"/>
    </source>
</evidence>
<keyword evidence="1" id="KW-0677">Repeat</keyword>
<dbReference type="InterPro" id="IPR002110">
    <property type="entry name" value="Ankyrin_rpt"/>
</dbReference>
<dbReference type="GeneID" id="28817400"/>
<keyword evidence="5" id="KW-1185">Reference proteome</keyword>
<proteinExistence type="predicted"/>
<dbReference type="Proteomes" id="UP000070700">
    <property type="component" value="Unassembled WGS sequence"/>
</dbReference>
<name>A0A194XHY4_MOLSC</name>
<dbReference type="KEGG" id="psco:LY89DRAFT_459576"/>
<dbReference type="InterPro" id="IPR036770">
    <property type="entry name" value="Ankyrin_rpt-contain_sf"/>
</dbReference>
<dbReference type="EMBL" id="KQ947410">
    <property type="protein sequence ID" value="KUJ19746.1"/>
    <property type="molecule type" value="Genomic_DNA"/>
</dbReference>
<organism evidence="4 5">
    <name type="scientific">Mollisia scopiformis</name>
    <name type="common">Conifer needle endophyte fungus</name>
    <name type="synonym">Phialocephala scopiformis</name>
    <dbReference type="NCBI Taxonomy" id="149040"/>
    <lineage>
        <taxon>Eukaryota</taxon>
        <taxon>Fungi</taxon>
        <taxon>Dikarya</taxon>
        <taxon>Ascomycota</taxon>
        <taxon>Pezizomycotina</taxon>
        <taxon>Leotiomycetes</taxon>
        <taxon>Helotiales</taxon>
        <taxon>Mollisiaceae</taxon>
        <taxon>Mollisia</taxon>
    </lineage>
</organism>
<evidence type="ECO:0000256" key="1">
    <source>
        <dbReference type="ARBA" id="ARBA00022737"/>
    </source>
</evidence>
<dbReference type="Gene3D" id="1.25.40.20">
    <property type="entry name" value="Ankyrin repeat-containing domain"/>
    <property type="match status" value="2"/>
</dbReference>
<evidence type="ECO:0000256" key="3">
    <source>
        <dbReference type="SAM" id="MobiDB-lite"/>
    </source>
</evidence>